<feature type="compositionally biased region" description="Polar residues" evidence="1">
    <location>
        <begin position="344"/>
        <end position="353"/>
    </location>
</feature>
<dbReference type="Gene3D" id="3.30.530.20">
    <property type="match status" value="1"/>
</dbReference>
<feature type="region of interest" description="Disordered" evidence="1">
    <location>
        <begin position="1"/>
        <end position="127"/>
    </location>
</feature>
<reference evidence="4" key="3">
    <citation type="submission" date="2021-01" db="EMBL/GenBank/DDBJ databases">
        <title>Phytophthora aleatoria, a newly-described species from Pinus radiata is distinct from Phytophthora cactorum isolates based on comparative genomics.</title>
        <authorList>
            <person name="Mcdougal R."/>
            <person name="Panda P."/>
            <person name="Williams N."/>
            <person name="Studholme D.J."/>
        </authorList>
    </citation>
    <scope>NUCLEOTIDE SEQUENCE</scope>
    <source>
        <strain evidence="4">NZFS 3830</strain>
    </source>
</reference>
<dbReference type="Pfam" id="PF00787">
    <property type="entry name" value="PX"/>
    <property type="match status" value="1"/>
</dbReference>
<proteinExistence type="predicted"/>
<protein>
    <recommendedName>
        <fullName evidence="2">PX domain-containing protein</fullName>
    </recommendedName>
</protein>
<dbReference type="GO" id="GO:0035091">
    <property type="term" value="F:phosphatidylinositol binding"/>
    <property type="evidence" value="ECO:0007669"/>
    <property type="project" value="InterPro"/>
</dbReference>
<evidence type="ECO:0000256" key="1">
    <source>
        <dbReference type="SAM" id="MobiDB-lite"/>
    </source>
</evidence>
<dbReference type="EMBL" id="JAENGZ010000202">
    <property type="protein sequence ID" value="KAG6965539.1"/>
    <property type="molecule type" value="Genomic_DNA"/>
</dbReference>
<accession>A0A329S273</accession>
<dbReference type="SUPFAM" id="SSF55961">
    <property type="entry name" value="Bet v1-like"/>
    <property type="match status" value="1"/>
</dbReference>
<feature type="compositionally biased region" description="Polar residues" evidence="1">
    <location>
        <begin position="27"/>
        <end position="49"/>
    </location>
</feature>
<dbReference type="InterPro" id="IPR001683">
    <property type="entry name" value="PX_dom"/>
</dbReference>
<gene>
    <name evidence="4" type="ORF">JG687_00005392</name>
    <name evidence="5" type="ORF">PC110_g13676</name>
    <name evidence="3" type="ORF">PC129_g9927</name>
</gene>
<dbReference type="Proteomes" id="UP000760860">
    <property type="component" value="Unassembled WGS sequence"/>
</dbReference>
<dbReference type="InterPro" id="IPR023393">
    <property type="entry name" value="START-like_dom_sf"/>
</dbReference>
<sequence>MTGSLLAPLPLSSPSPVRPVVPSYSVDSFSEFSTRTVNRASYSPTSASGPRSARAKEEDEELYRDLLSGENGAEANDKAPVGYKASTFIPQKPGTRRAPSSTENSNPRQHLVPVKPASPKSKLSTPFIPRLKLEELVKARPDDCDEDDNNNDSQRTSQRGSELKQVTEEDESCFDDRPSEDSGDKMDPRKAHVVPRNRGFNSSLGFTNNSQRSNNNDKLDQETLRFLEKLDLKAVLHTPRPDILSFYPGMAMAPTARSMASPHSKAPACSAKLTEDVYVENRPELEKGGAKQKNDVVFDEPLKVSRVGGVASRLAHMKSTYGTSPIVRKARRETIDRLANPISGHSSTLQALSPKQREKREAALTSRGPLSPISAAITVSCRRSTTLKKVKPPGTLLGELGRRVGDCEIPVPTLATSKRKVIKRHDPLLHKRRTITNTPVDVRGSPTNSFTKRKSKLALGSRSLMVRKEALKKKFQSGSGPTMRGGARKIGGSTFLTQRDDEEGVELIEDFVARNRPTVVCRDCRAQLSVEESEEHDCSTAPPSPTKIMFLKTAAKASSFIGAVLDNSPAKTIVEANASNDKLVQTPASRLDRASSVPESADKQKDVAELQRSVSVSETRAPLLPSVTFPPPAVKLPTVNQPRRWTAGSSVHNALLQCNVRNVRITPDHVAVYALATRVPSLTTAEITIERRFREFYVFAQHVCAMFPSSGLWNLFPPKTYCALRHQSTLTDGFLHRRKNGLEEFLHCALEKMVLGGEAQGTIAQWYLLRLFLNLQPGLAAAAPSKDRSLTAALYEFKRHARQYSGWMVNRKPGPCDTVFEKLADGFHMIKRVTTCHFPARAVFDMVTNRSVDNEMPGVSWAPFVESEEVFSRESEHTWTVRTAFKDSSWGRGKLQMISRKTWRVDESGTIAIVMIPADSAAWDDPRALGPNHGSRVDCILGGWLITPTPWEGSCSVTWLMQVNFGVCDPRAEFTGNQGRLASFLDRRCLHVWADEIVHLIQALERVYDPEHYRNHGALIVGPKTLS</sequence>
<feature type="region of interest" description="Disordered" evidence="1">
    <location>
        <begin position="344"/>
        <end position="366"/>
    </location>
</feature>
<evidence type="ECO:0000313" key="3">
    <source>
        <dbReference type="EMBL" id="KAG3219284.1"/>
    </source>
</evidence>
<evidence type="ECO:0000313" key="5">
    <source>
        <dbReference type="EMBL" id="RAW29966.1"/>
    </source>
</evidence>
<dbReference type="OrthoDB" id="79524at2759"/>
<feature type="compositionally biased region" description="Polar residues" evidence="1">
    <location>
        <begin position="98"/>
        <end position="108"/>
    </location>
</feature>
<evidence type="ECO:0000313" key="4">
    <source>
        <dbReference type="EMBL" id="KAG6965539.1"/>
    </source>
</evidence>
<dbReference type="PROSITE" id="PS50195">
    <property type="entry name" value="PX"/>
    <property type="match status" value="1"/>
</dbReference>
<dbReference type="EMBL" id="MJFZ01000397">
    <property type="protein sequence ID" value="RAW29966.1"/>
    <property type="molecule type" value="Genomic_DNA"/>
</dbReference>
<feature type="region of interest" description="Disordered" evidence="1">
    <location>
        <begin position="140"/>
        <end position="217"/>
    </location>
</feature>
<feature type="compositionally biased region" description="Basic and acidic residues" evidence="1">
    <location>
        <begin position="174"/>
        <end position="190"/>
    </location>
</feature>
<dbReference type="InterPro" id="IPR036871">
    <property type="entry name" value="PX_dom_sf"/>
</dbReference>
<keyword evidence="6" id="KW-1185">Reference proteome</keyword>
<evidence type="ECO:0000259" key="2">
    <source>
        <dbReference type="PROSITE" id="PS50195"/>
    </source>
</evidence>
<dbReference type="Proteomes" id="UP000688947">
    <property type="component" value="Unassembled WGS sequence"/>
</dbReference>
<reference evidence="3" key="2">
    <citation type="submission" date="2018-05" db="EMBL/GenBank/DDBJ databases">
        <title>Effector identification in a new, highly contiguous assembly of the strawberry crown rot pathogen Phytophthora cactorum.</title>
        <authorList>
            <person name="Armitage A.D."/>
            <person name="Nellist C.F."/>
            <person name="Bates H."/>
            <person name="Vickerstaff R.J."/>
            <person name="Harrison R.J."/>
        </authorList>
    </citation>
    <scope>NUCLEOTIDE SEQUENCE</scope>
    <source>
        <strain evidence="3">P421</strain>
    </source>
</reference>
<comment type="caution">
    <text evidence="5">The sequence shown here is derived from an EMBL/GenBank/DDBJ whole genome shotgun (WGS) entry which is preliminary data.</text>
</comment>
<dbReference type="Proteomes" id="UP000251314">
    <property type="component" value="Unassembled WGS sequence"/>
</dbReference>
<dbReference type="CDD" id="cd06093">
    <property type="entry name" value="PX_domain"/>
    <property type="match status" value="1"/>
</dbReference>
<dbReference type="AlphaFoldDB" id="A0A329S273"/>
<name>A0A329S273_9STRA</name>
<evidence type="ECO:0000313" key="6">
    <source>
        <dbReference type="Proteomes" id="UP000251314"/>
    </source>
</evidence>
<dbReference type="EMBL" id="RCMV01000318">
    <property type="protein sequence ID" value="KAG3219284.1"/>
    <property type="molecule type" value="Genomic_DNA"/>
</dbReference>
<feature type="region of interest" description="Disordered" evidence="1">
    <location>
        <begin position="587"/>
        <end position="606"/>
    </location>
</feature>
<feature type="domain" description="PX" evidence="2">
    <location>
        <begin position="651"/>
        <end position="779"/>
    </location>
</feature>
<dbReference type="SUPFAM" id="SSF64268">
    <property type="entry name" value="PX domain"/>
    <property type="match status" value="1"/>
</dbReference>
<feature type="compositionally biased region" description="Polar residues" evidence="1">
    <location>
        <begin position="199"/>
        <end position="214"/>
    </location>
</feature>
<dbReference type="VEuPathDB" id="FungiDB:PC110_g13676"/>
<organism evidence="5 6">
    <name type="scientific">Phytophthora cactorum</name>
    <dbReference type="NCBI Taxonomy" id="29920"/>
    <lineage>
        <taxon>Eukaryota</taxon>
        <taxon>Sar</taxon>
        <taxon>Stramenopiles</taxon>
        <taxon>Oomycota</taxon>
        <taxon>Peronosporomycetes</taxon>
        <taxon>Peronosporales</taxon>
        <taxon>Peronosporaceae</taxon>
        <taxon>Phytophthora</taxon>
    </lineage>
</organism>
<feature type="compositionally biased region" description="Low complexity" evidence="1">
    <location>
        <begin position="1"/>
        <end position="10"/>
    </location>
</feature>
<dbReference type="Gene3D" id="3.30.1520.10">
    <property type="entry name" value="Phox-like domain"/>
    <property type="match status" value="1"/>
</dbReference>
<reference evidence="5 6" key="1">
    <citation type="submission" date="2018-01" db="EMBL/GenBank/DDBJ databases">
        <title>Draft genome of the strawberry crown rot pathogen Phytophthora cactorum.</title>
        <authorList>
            <person name="Armitage A.D."/>
            <person name="Lysoe E."/>
            <person name="Nellist C.F."/>
            <person name="Harrison R.J."/>
            <person name="Brurberg M.B."/>
        </authorList>
    </citation>
    <scope>NUCLEOTIDE SEQUENCE [LARGE SCALE GENOMIC DNA]</scope>
    <source>
        <strain evidence="5 6">10300</strain>
    </source>
</reference>